<dbReference type="AlphaFoldDB" id="A0A9P7D4P9"/>
<accession>A0A9P7D4P9</accession>
<proteinExistence type="predicted"/>
<dbReference type="Proteomes" id="UP000714275">
    <property type="component" value="Unassembled WGS sequence"/>
</dbReference>
<dbReference type="EMBL" id="JABBWD010000012">
    <property type="protein sequence ID" value="KAG1779354.1"/>
    <property type="molecule type" value="Genomic_DNA"/>
</dbReference>
<feature type="compositionally biased region" description="Low complexity" evidence="1">
    <location>
        <begin position="59"/>
        <end position="74"/>
    </location>
</feature>
<name>A0A9P7D4P9_9AGAM</name>
<evidence type="ECO:0000256" key="1">
    <source>
        <dbReference type="SAM" id="MobiDB-lite"/>
    </source>
</evidence>
<feature type="region of interest" description="Disordered" evidence="1">
    <location>
        <begin position="55"/>
        <end position="87"/>
    </location>
</feature>
<comment type="caution">
    <text evidence="2">The sequence shown here is derived from an EMBL/GenBank/DDBJ whole genome shotgun (WGS) entry which is preliminary data.</text>
</comment>
<sequence length="413" mass="46229">MSSSSYSCICKRTFTAQNYYIQHQHSCFMTKKRLSSAITSFKEFVSRRKKPCTSKDKNVVVSSPANPSPASEANTLPVFQRPEAPPPTVPLEVRDLLPESVGSVVNAEAHPALPVRTVFRTPPNIFGLICQYVSGKPASHDPEEYVTSADLSLISGTHQVNESSQEPPASSNDNSIYHPYPNCASFQLGDWYWNQGVQKSQAAYTKLMGIVGDSSFNAADVSSTSWKKINSKLGINEYNEGEGEEWEDEDAGWKKTPVSIKVPSSRTAEIPGFWVYDATHLYHCSLVAVLWEKLANPRDDKLFHYKPYKLRWAPPHLDAEVSIYGDLYTSPAFHEAHTKLQDSPAEPGCNLPRAVAGLMFWSDATQLTSFGNAKLWPTYMYFGNESKYRRCKPSLNLSNHVAYFEMVCLRICL</sequence>
<keyword evidence="3" id="KW-1185">Reference proteome</keyword>
<dbReference type="Pfam" id="PF18759">
    <property type="entry name" value="Plavaka"/>
    <property type="match status" value="1"/>
</dbReference>
<feature type="compositionally biased region" description="Polar residues" evidence="1">
    <location>
        <begin position="157"/>
        <end position="175"/>
    </location>
</feature>
<gene>
    <name evidence="2" type="ORF">EV702DRAFT_966381</name>
</gene>
<evidence type="ECO:0000313" key="2">
    <source>
        <dbReference type="EMBL" id="KAG1779354.1"/>
    </source>
</evidence>
<feature type="region of interest" description="Disordered" evidence="1">
    <location>
        <begin position="157"/>
        <end position="176"/>
    </location>
</feature>
<organism evidence="2 3">
    <name type="scientific">Suillus placidus</name>
    <dbReference type="NCBI Taxonomy" id="48579"/>
    <lineage>
        <taxon>Eukaryota</taxon>
        <taxon>Fungi</taxon>
        <taxon>Dikarya</taxon>
        <taxon>Basidiomycota</taxon>
        <taxon>Agaricomycotina</taxon>
        <taxon>Agaricomycetes</taxon>
        <taxon>Agaricomycetidae</taxon>
        <taxon>Boletales</taxon>
        <taxon>Suillineae</taxon>
        <taxon>Suillaceae</taxon>
        <taxon>Suillus</taxon>
    </lineage>
</organism>
<dbReference type="OrthoDB" id="3208495at2759"/>
<protein>
    <submittedName>
        <fullName evidence="2">Uncharacterized protein</fullName>
    </submittedName>
</protein>
<evidence type="ECO:0000313" key="3">
    <source>
        <dbReference type="Proteomes" id="UP000714275"/>
    </source>
</evidence>
<dbReference type="InterPro" id="IPR041078">
    <property type="entry name" value="Plavaka"/>
</dbReference>
<reference evidence="2" key="1">
    <citation type="journal article" date="2020" name="New Phytol.">
        <title>Comparative genomics reveals dynamic genome evolution in host specialist ectomycorrhizal fungi.</title>
        <authorList>
            <person name="Lofgren L.A."/>
            <person name="Nguyen N.H."/>
            <person name="Vilgalys R."/>
            <person name="Ruytinx J."/>
            <person name="Liao H.L."/>
            <person name="Branco S."/>
            <person name="Kuo A."/>
            <person name="LaButti K."/>
            <person name="Lipzen A."/>
            <person name="Andreopoulos W."/>
            <person name="Pangilinan J."/>
            <person name="Riley R."/>
            <person name="Hundley H."/>
            <person name="Na H."/>
            <person name="Barry K."/>
            <person name="Grigoriev I.V."/>
            <person name="Stajich J.E."/>
            <person name="Kennedy P.G."/>
        </authorList>
    </citation>
    <scope>NUCLEOTIDE SEQUENCE</scope>
    <source>
        <strain evidence="2">DOB743</strain>
    </source>
</reference>